<feature type="region of interest" description="Disordered" evidence="1">
    <location>
        <begin position="1"/>
        <end position="62"/>
    </location>
</feature>
<accession>A0A699R7G1</accession>
<comment type="caution">
    <text evidence="2">The sequence shown here is derived from an EMBL/GenBank/DDBJ whole genome shotgun (WGS) entry which is preliminary data.</text>
</comment>
<proteinExistence type="predicted"/>
<organism evidence="2">
    <name type="scientific">Tanacetum cinerariifolium</name>
    <name type="common">Dalmatian daisy</name>
    <name type="synonym">Chrysanthemum cinerariifolium</name>
    <dbReference type="NCBI Taxonomy" id="118510"/>
    <lineage>
        <taxon>Eukaryota</taxon>
        <taxon>Viridiplantae</taxon>
        <taxon>Streptophyta</taxon>
        <taxon>Embryophyta</taxon>
        <taxon>Tracheophyta</taxon>
        <taxon>Spermatophyta</taxon>
        <taxon>Magnoliopsida</taxon>
        <taxon>eudicotyledons</taxon>
        <taxon>Gunneridae</taxon>
        <taxon>Pentapetalae</taxon>
        <taxon>asterids</taxon>
        <taxon>campanulids</taxon>
        <taxon>Asterales</taxon>
        <taxon>Asteraceae</taxon>
        <taxon>Asteroideae</taxon>
        <taxon>Anthemideae</taxon>
        <taxon>Anthemidinae</taxon>
        <taxon>Tanacetum</taxon>
    </lineage>
</organism>
<evidence type="ECO:0000313" key="2">
    <source>
        <dbReference type="EMBL" id="GFC82230.1"/>
    </source>
</evidence>
<evidence type="ECO:0000256" key="1">
    <source>
        <dbReference type="SAM" id="MobiDB-lite"/>
    </source>
</evidence>
<sequence>TVSQPPVIIKKDVNSDSNGLSSTRIDNTKTRRPQLRSNTKNDRVPSASMSSQSKNKDAKVEEHHRNLLLSKNTKHMSFACNNIKLDSHNVISKVVYAMCKQCLIYVNHNVWLRNYVKGKTSRGYPDVFMVRRLGLFQAHDRKSKASHQFRLKVYGNCPLQK</sequence>
<protein>
    <submittedName>
        <fullName evidence="2">Uncharacterized protein</fullName>
    </submittedName>
</protein>
<dbReference type="AlphaFoldDB" id="A0A699R7G1"/>
<gene>
    <name evidence="2" type="ORF">Tci_854200</name>
</gene>
<reference evidence="2" key="1">
    <citation type="journal article" date="2019" name="Sci. Rep.">
        <title>Draft genome of Tanacetum cinerariifolium, the natural source of mosquito coil.</title>
        <authorList>
            <person name="Yamashiro T."/>
            <person name="Shiraishi A."/>
            <person name="Satake H."/>
            <person name="Nakayama K."/>
        </authorList>
    </citation>
    <scope>NUCLEOTIDE SEQUENCE</scope>
</reference>
<feature type="non-terminal residue" evidence="2">
    <location>
        <position position="1"/>
    </location>
</feature>
<feature type="compositionally biased region" description="Polar residues" evidence="1">
    <location>
        <begin position="15"/>
        <end position="25"/>
    </location>
</feature>
<dbReference type="EMBL" id="BKCJ011083411">
    <property type="protein sequence ID" value="GFC82230.1"/>
    <property type="molecule type" value="Genomic_DNA"/>
</dbReference>
<name>A0A699R7G1_TANCI</name>